<proteinExistence type="predicted"/>
<name>A0A3S0ZSZ7_ELYCH</name>
<accession>A0A3S0ZSZ7</accession>
<evidence type="ECO:0000313" key="1">
    <source>
        <dbReference type="EMBL" id="RUS86026.1"/>
    </source>
</evidence>
<sequence>MERVHWLSVVSSRRFRWFGHVVILSIRGSGNIRINTSYQLDFTKTRPPKRWSNNIRDLCGVPLLTAEKRRSPLLTVEKSSPYSGEVLSLQWRSPLLTVEKSSPYSGEVLSLQRRSPLLTAEKSSPYSGEVLSYSGEVLSLQWRSPLLTAEKSSPYSGEVLSLQRRSPLLTAEK</sequence>
<reference evidence="1 2" key="1">
    <citation type="submission" date="2019-01" db="EMBL/GenBank/DDBJ databases">
        <title>A draft genome assembly of the solar-powered sea slug Elysia chlorotica.</title>
        <authorList>
            <person name="Cai H."/>
            <person name="Li Q."/>
            <person name="Fang X."/>
            <person name="Li J."/>
            <person name="Curtis N.E."/>
            <person name="Altenburger A."/>
            <person name="Shibata T."/>
            <person name="Feng M."/>
            <person name="Maeda T."/>
            <person name="Schwartz J.A."/>
            <person name="Shigenobu S."/>
            <person name="Lundholm N."/>
            <person name="Nishiyama T."/>
            <person name="Yang H."/>
            <person name="Hasebe M."/>
            <person name="Li S."/>
            <person name="Pierce S.K."/>
            <person name="Wang J."/>
        </authorList>
    </citation>
    <scope>NUCLEOTIDE SEQUENCE [LARGE SCALE GENOMIC DNA]</scope>
    <source>
        <strain evidence="1">EC2010</strain>
        <tissue evidence="1">Whole organism of an adult</tissue>
    </source>
</reference>
<protein>
    <submittedName>
        <fullName evidence="1">Uncharacterized protein</fullName>
    </submittedName>
</protein>
<keyword evidence="2" id="KW-1185">Reference proteome</keyword>
<dbReference type="AlphaFoldDB" id="A0A3S0ZSZ7"/>
<gene>
    <name evidence="1" type="ORF">EGW08_006238</name>
</gene>
<comment type="caution">
    <text evidence="1">The sequence shown here is derived from an EMBL/GenBank/DDBJ whole genome shotgun (WGS) entry which is preliminary data.</text>
</comment>
<dbReference type="EMBL" id="RQTK01000153">
    <property type="protein sequence ID" value="RUS86026.1"/>
    <property type="molecule type" value="Genomic_DNA"/>
</dbReference>
<evidence type="ECO:0000313" key="2">
    <source>
        <dbReference type="Proteomes" id="UP000271974"/>
    </source>
</evidence>
<dbReference type="Proteomes" id="UP000271974">
    <property type="component" value="Unassembled WGS sequence"/>
</dbReference>
<organism evidence="1 2">
    <name type="scientific">Elysia chlorotica</name>
    <name type="common">Eastern emerald elysia</name>
    <name type="synonym">Sea slug</name>
    <dbReference type="NCBI Taxonomy" id="188477"/>
    <lineage>
        <taxon>Eukaryota</taxon>
        <taxon>Metazoa</taxon>
        <taxon>Spiralia</taxon>
        <taxon>Lophotrochozoa</taxon>
        <taxon>Mollusca</taxon>
        <taxon>Gastropoda</taxon>
        <taxon>Heterobranchia</taxon>
        <taxon>Euthyneura</taxon>
        <taxon>Panpulmonata</taxon>
        <taxon>Sacoglossa</taxon>
        <taxon>Placobranchoidea</taxon>
        <taxon>Plakobranchidae</taxon>
        <taxon>Elysia</taxon>
    </lineage>
</organism>